<reference evidence="1 2" key="1">
    <citation type="submission" date="2016-10" db="EMBL/GenBank/DDBJ databases">
        <authorList>
            <person name="Varghese N."/>
            <person name="Submissions S."/>
        </authorList>
    </citation>
    <scope>NUCLEOTIDE SEQUENCE [LARGE SCALE GENOMIC DNA]</scope>
    <source>
        <strain evidence="1 2">RHA_55</strain>
    </source>
</reference>
<dbReference type="AlphaFoldDB" id="A0A1H1V257"/>
<proteinExistence type="predicted"/>
<keyword evidence="2" id="KW-1185">Reference proteome</keyword>
<dbReference type="Proteomes" id="UP000198963">
    <property type="component" value="Chromosome I"/>
</dbReference>
<protein>
    <submittedName>
        <fullName evidence="1">Uncharacterized protein</fullName>
    </submittedName>
</protein>
<name>A0A1H1V257_9FLAO</name>
<evidence type="ECO:0000313" key="2">
    <source>
        <dbReference type="Proteomes" id="UP000198963"/>
    </source>
</evidence>
<accession>A0A1H1V257</accession>
<evidence type="ECO:0000313" key="1">
    <source>
        <dbReference type="EMBL" id="SDS78844.1"/>
    </source>
</evidence>
<dbReference type="EMBL" id="LT629774">
    <property type="protein sequence ID" value="SDS78844.1"/>
    <property type="molecule type" value="Genomic_DNA"/>
</dbReference>
<sequence length="74" mass="8496">MHSKVFLFGLIFKNYATSFLFRRYFKAPEGHLLIWLIMTSVCAPSRSIHGITELLNTFDNCLAQKPALVQHRGV</sequence>
<organism evidence="1 2">
    <name type="scientific">Winogradskyella sediminis</name>
    <dbReference type="NCBI Taxonomy" id="1382466"/>
    <lineage>
        <taxon>Bacteria</taxon>
        <taxon>Pseudomonadati</taxon>
        <taxon>Bacteroidota</taxon>
        <taxon>Flavobacteriia</taxon>
        <taxon>Flavobacteriales</taxon>
        <taxon>Flavobacteriaceae</taxon>
        <taxon>Winogradskyella</taxon>
    </lineage>
</organism>
<gene>
    <name evidence="1" type="ORF">SAMN04489797_2427</name>
</gene>